<dbReference type="Proteomes" id="UP001060085">
    <property type="component" value="Linkage Group LG03"/>
</dbReference>
<protein>
    <submittedName>
        <fullName evidence="1">Uncharacterized protein</fullName>
    </submittedName>
</protein>
<proteinExistence type="predicted"/>
<keyword evidence="2" id="KW-1185">Reference proteome</keyword>
<organism evidence="1 2">
    <name type="scientific">Catharanthus roseus</name>
    <name type="common">Madagascar periwinkle</name>
    <name type="synonym">Vinca rosea</name>
    <dbReference type="NCBI Taxonomy" id="4058"/>
    <lineage>
        <taxon>Eukaryota</taxon>
        <taxon>Viridiplantae</taxon>
        <taxon>Streptophyta</taxon>
        <taxon>Embryophyta</taxon>
        <taxon>Tracheophyta</taxon>
        <taxon>Spermatophyta</taxon>
        <taxon>Magnoliopsida</taxon>
        <taxon>eudicotyledons</taxon>
        <taxon>Gunneridae</taxon>
        <taxon>Pentapetalae</taxon>
        <taxon>asterids</taxon>
        <taxon>lamiids</taxon>
        <taxon>Gentianales</taxon>
        <taxon>Apocynaceae</taxon>
        <taxon>Rauvolfioideae</taxon>
        <taxon>Vinceae</taxon>
        <taxon>Catharanthinae</taxon>
        <taxon>Catharanthus</taxon>
    </lineage>
</organism>
<accession>A0ACC0BK75</accession>
<evidence type="ECO:0000313" key="1">
    <source>
        <dbReference type="EMBL" id="KAI5673023.1"/>
    </source>
</evidence>
<sequence>MVRPSGRGGDSDLGPVTDRTGQVEGRTVTAFSRGVRGRHSTSDLPATPTHLAPSFHHGTGEPGSSAQLPAIPFRSRPPLQPHLSHTHVPYEPYGSAQPFSHPTDTEPILEFIGQLRQIGAEFFYQMFSAASQDSSCSTHGYSHAEYGVSSSVPYTPRSVDRDRGSLKFRSRYMTLTGWELTDAHVQPLASRRGYICTFPLYSCPPYPASGGTQAAKQQDVRDEEYFCGCTMARGTFALIDGDMHQCSGHSTEFLHG</sequence>
<reference evidence="2" key="1">
    <citation type="journal article" date="2023" name="Nat. Plants">
        <title>Single-cell RNA sequencing provides a high-resolution roadmap for understanding the multicellular compartmentation of specialized metabolism.</title>
        <authorList>
            <person name="Sun S."/>
            <person name="Shen X."/>
            <person name="Li Y."/>
            <person name="Li Y."/>
            <person name="Wang S."/>
            <person name="Li R."/>
            <person name="Zhang H."/>
            <person name="Shen G."/>
            <person name="Guo B."/>
            <person name="Wei J."/>
            <person name="Xu J."/>
            <person name="St-Pierre B."/>
            <person name="Chen S."/>
            <person name="Sun C."/>
        </authorList>
    </citation>
    <scope>NUCLEOTIDE SEQUENCE [LARGE SCALE GENOMIC DNA]</scope>
</reference>
<evidence type="ECO:0000313" key="2">
    <source>
        <dbReference type="Proteomes" id="UP001060085"/>
    </source>
</evidence>
<name>A0ACC0BK75_CATRO</name>
<comment type="caution">
    <text evidence="1">The sequence shown here is derived from an EMBL/GenBank/DDBJ whole genome shotgun (WGS) entry which is preliminary data.</text>
</comment>
<dbReference type="EMBL" id="CM044703">
    <property type="protein sequence ID" value="KAI5673023.1"/>
    <property type="molecule type" value="Genomic_DNA"/>
</dbReference>
<gene>
    <name evidence="1" type="ORF">M9H77_13387</name>
</gene>